<evidence type="ECO:0000259" key="8">
    <source>
        <dbReference type="Pfam" id="PF01850"/>
    </source>
</evidence>
<dbReference type="Proteomes" id="UP000078529">
    <property type="component" value="Unassembled WGS sequence"/>
</dbReference>
<keyword evidence="5" id="KW-0378">Hydrolase</keyword>
<evidence type="ECO:0000256" key="2">
    <source>
        <dbReference type="ARBA" id="ARBA00022649"/>
    </source>
</evidence>
<reference evidence="9 10" key="1">
    <citation type="journal article" date="2016" name="Front. Microbiol.">
        <title>Genomic Resource of Rice Seed Associated Bacteria.</title>
        <authorList>
            <person name="Midha S."/>
            <person name="Bansal K."/>
            <person name="Sharma S."/>
            <person name="Kumar N."/>
            <person name="Patil P.P."/>
            <person name="Chaudhry V."/>
            <person name="Patil P.B."/>
        </authorList>
    </citation>
    <scope>NUCLEOTIDE SEQUENCE [LARGE SCALE GENOMIC DNA]</scope>
    <source>
        <strain evidence="9 10">NS365</strain>
    </source>
</reference>
<evidence type="ECO:0000256" key="6">
    <source>
        <dbReference type="ARBA" id="ARBA00022842"/>
    </source>
</evidence>
<dbReference type="GO" id="GO:0004518">
    <property type="term" value="F:nuclease activity"/>
    <property type="evidence" value="ECO:0007669"/>
    <property type="project" value="UniProtKB-KW"/>
</dbReference>
<dbReference type="PANTHER" id="PTHR33653">
    <property type="entry name" value="RIBONUCLEASE VAPC2"/>
    <property type="match status" value="1"/>
</dbReference>
<gene>
    <name evidence="9" type="ORF">NS365_13660</name>
</gene>
<dbReference type="GO" id="GO:0016787">
    <property type="term" value="F:hydrolase activity"/>
    <property type="evidence" value="ECO:0007669"/>
    <property type="project" value="UniProtKB-KW"/>
</dbReference>
<comment type="caution">
    <text evidence="9">The sequence shown here is derived from an EMBL/GenBank/DDBJ whole genome shotgun (WGS) entry which is preliminary data.</text>
</comment>
<feature type="domain" description="PIN" evidence="8">
    <location>
        <begin position="6"/>
        <end position="127"/>
    </location>
</feature>
<dbReference type="Pfam" id="PF01850">
    <property type="entry name" value="PIN"/>
    <property type="match status" value="1"/>
</dbReference>
<accession>A0A175RNT9</accession>
<evidence type="ECO:0000313" key="9">
    <source>
        <dbReference type="EMBL" id="KTR05053.1"/>
    </source>
</evidence>
<dbReference type="Gene3D" id="3.40.50.1010">
    <property type="entry name" value="5'-nuclease"/>
    <property type="match status" value="1"/>
</dbReference>
<evidence type="ECO:0000256" key="4">
    <source>
        <dbReference type="ARBA" id="ARBA00022723"/>
    </source>
</evidence>
<evidence type="ECO:0000313" key="10">
    <source>
        <dbReference type="Proteomes" id="UP000078529"/>
    </source>
</evidence>
<dbReference type="GO" id="GO:0046872">
    <property type="term" value="F:metal ion binding"/>
    <property type="evidence" value="ECO:0007669"/>
    <property type="project" value="UniProtKB-KW"/>
</dbReference>
<dbReference type="SUPFAM" id="SSF88723">
    <property type="entry name" value="PIN domain-like"/>
    <property type="match status" value="1"/>
</dbReference>
<evidence type="ECO:0000256" key="7">
    <source>
        <dbReference type="ARBA" id="ARBA00038093"/>
    </source>
</evidence>
<keyword evidence="10" id="KW-1185">Reference proteome</keyword>
<protein>
    <recommendedName>
        <fullName evidence="8">PIN domain-containing protein</fullName>
    </recommendedName>
</protein>
<dbReference type="RefSeq" id="WP_058600817.1">
    <property type="nucleotide sequence ID" value="NZ_LDQA01000028.1"/>
</dbReference>
<evidence type="ECO:0000256" key="5">
    <source>
        <dbReference type="ARBA" id="ARBA00022801"/>
    </source>
</evidence>
<dbReference type="InterPro" id="IPR029060">
    <property type="entry name" value="PIN-like_dom_sf"/>
</dbReference>
<dbReference type="AlphaFoldDB" id="A0A175RNT9"/>
<dbReference type="PANTHER" id="PTHR33653:SF1">
    <property type="entry name" value="RIBONUCLEASE VAPC2"/>
    <property type="match status" value="1"/>
</dbReference>
<evidence type="ECO:0000256" key="1">
    <source>
        <dbReference type="ARBA" id="ARBA00001946"/>
    </source>
</evidence>
<organism evidence="9 10">
    <name type="scientific">Aureimonas ureilytica</name>
    <dbReference type="NCBI Taxonomy" id="401562"/>
    <lineage>
        <taxon>Bacteria</taxon>
        <taxon>Pseudomonadati</taxon>
        <taxon>Pseudomonadota</taxon>
        <taxon>Alphaproteobacteria</taxon>
        <taxon>Hyphomicrobiales</taxon>
        <taxon>Aurantimonadaceae</taxon>
        <taxon>Aureimonas</taxon>
    </lineage>
</organism>
<sequence length="141" mass="16134">MTISTLVDSNILIDILNPRSRPEHQDWSATYLHDAALRGPLYMSAVAWAEISQPYQDEQMLVTILRPFGFVYEPFPFEAAYPAGQAQTLYRRRGGRRDRTLPDFLIGAHAQTAGHRLLTRDASRYRAYFPDLTIICPETHP</sequence>
<dbReference type="InterPro" id="IPR002716">
    <property type="entry name" value="PIN_dom"/>
</dbReference>
<evidence type="ECO:0000256" key="3">
    <source>
        <dbReference type="ARBA" id="ARBA00022722"/>
    </source>
</evidence>
<dbReference type="InterPro" id="IPR050556">
    <property type="entry name" value="Type_II_TA_system_RNase"/>
</dbReference>
<keyword evidence="2" id="KW-1277">Toxin-antitoxin system</keyword>
<keyword evidence="4" id="KW-0479">Metal-binding</keyword>
<proteinExistence type="inferred from homology"/>
<dbReference type="EMBL" id="LDQA01000028">
    <property type="protein sequence ID" value="KTR05053.1"/>
    <property type="molecule type" value="Genomic_DNA"/>
</dbReference>
<dbReference type="PATRIC" id="fig|401562.4.peg.2516"/>
<name>A0A175RNT9_9HYPH</name>
<keyword evidence="3" id="KW-0540">Nuclease</keyword>
<comment type="similarity">
    <text evidence="7">Belongs to the PINc/VapC protein family.</text>
</comment>
<keyword evidence="6" id="KW-0460">Magnesium</keyword>
<comment type="cofactor">
    <cofactor evidence="1">
        <name>Mg(2+)</name>
        <dbReference type="ChEBI" id="CHEBI:18420"/>
    </cofactor>
</comment>